<sequence>MKIAVTGGAGFIGKHTVEALLEQNHQVVVIDYLEDGTKSYFDERVTLYQMDIGSAKLSQIFSTERPDAVIHLAGQISVQRSLNHPYLDAQHNILGTVNVLRQCVDYHVRKIVFSSTAAVYGNPLCLPIQEDHEVDPLSFYGLSKLTSEKYIEFFSKQYGLDYTILRYANVYGPGQTVKGEGAVVASFVNRMLAGERPTIYGDGQHSRDFVFVRDVASANAAALWRGSREVMNISSGKPLTIQELFDILRDLSDLHTVPDYQAAREGDIVHSLLSNHKARTLLNWEPVHTIVDGLKMTLNEYSLHQAAAR</sequence>
<keyword evidence="4" id="KW-1185">Reference proteome</keyword>
<dbReference type="InterPro" id="IPR001509">
    <property type="entry name" value="Epimerase_deHydtase"/>
</dbReference>
<dbReference type="InterPro" id="IPR036291">
    <property type="entry name" value="NAD(P)-bd_dom_sf"/>
</dbReference>
<dbReference type="Gene3D" id="3.90.25.10">
    <property type="entry name" value="UDP-galactose 4-epimerase, domain 1"/>
    <property type="match status" value="1"/>
</dbReference>
<proteinExistence type="inferred from homology"/>
<dbReference type="PANTHER" id="PTHR43000">
    <property type="entry name" value="DTDP-D-GLUCOSE 4,6-DEHYDRATASE-RELATED"/>
    <property type="match status" value="1"/>
</dbReference>
<reference evidence="3 4" key="1">
    <citation type="submission" date="2018-12" db="EMBL/GenBank/DDBJ databases">
        <authorList>
            <person name="Sun L."/>
            <person name="Chen Z."/>
        </authorList>
    </citation>
    <scope>NUCLEOTIDE SEQUENCE [LARGE SCALE GENOMIC DNA]</scope>
    <source>
        <strain evidence="3 4">3-5-3</strain>
    </source>
</reference>
<evidence type="ECO:0000313" key="3">
    <source>
        <dbReference type="EMBL" id="RUT33460.1"/>
    </source>
</evidence>
<comment type="caution">
    <text evidence="3">The sequence shown here is derived from an EMBL/GenBank/DDBJ whole genome shotgun (WGS) entry which is preliminary data.</text>
</comment>
<evidence type="ECO:0000259" key="2">
    <source>
        <dbReference type="Pfam" id="PF01370"/>
    </source>
</evidence>
<evidence type="ECO:0000313" key="4">
    <source>
        <dbReference type="Proteomes" id="UP000272464"/>
    </source>
</evidence>
<organism evidence="3 4">
    <name type="scientific">Paenibacillus zeisoli</name>
    <dbReference type="NCBI Taxonomy" id="2496267"/>
    <lineage>
        <taxon>Bacteria</taxon>
        <taxon>Bacillati</taxon>
        <taxon>Bacillota</taxon>
        <taxon>Bacilli</taxon>
        <taxon>Bacillales</taxon>
        <taxon>Paenibacillaceae</taxon>
        <taxon>Paenibacillus</taxon>
    </lineage>
</organism>
<dbReference type="EMBL" id="RZNX01000002">
    <property type="protein sequence ID" value="RUT33460.1"/>
    <property type="molecule type" value="Genomic_DNA"/>
</dbReference>
<feature type="domain" description="NAD-dependent epimerase/dehydratase" evidence="2">
    <location>
        <begin position="3"/>
        <end position="233"/>
    </location>
</feature>
<dbReference type="AlphaFoldDB" id="A0A3S1B725"/>
<name>A0A3S1B725_9BACL</name>
<dbReference type="OrthoDB" id="9771073at2"/>
<comment type="similarity">
    <text evidence="1">Belongs to the NAD(P)-dependent epimerase/dehydratase family.</text>
</comment>
<dbReference type="SUPFAM" id="SSF51735">
    <property type="entry name" value="NAD(P)-binding Rossmann-fold domains"/>
    <property type="match status" value="1"/>
</dbReference>
<dbReference type="Pfam" id="PF01370">
    <property type="entry name" value="Epimerase"/>
    <property type="match status" value="1"/>
</dbReference>
<gene>
    <name evidence="3" type="ORF">EJP77_07365</name>
</gene>
<dbReference type="Gene3D" id="3.40.50.720">
    <property type="entry name" value="NAD(P)-binding Rossmann-like Domain"/>
    <property type="match status" value="1"/>
</dbReference>
<dbReference type="Proteomes" id="UP000272464">
    <property type="component" value="Unassembled WGS sequence"/>
</dbReference>
<accession>A0A3S1B725</accession>
<dbReference type="RefSeq" id="WP_127198574.1">
    <property type="nucleotide sequence ID" value="NZ_RZNX01000002.1"/>
</dbReference>
<protein>
    <submittedName>
        <fullName evidence="3">NAD-dependent epimerase/dehydratase family protein</fullName>
    </submittedName>
</protein>
<evidence type="ECO:0000256" key="1">
    <source>
        <dbReference type="ARBA" id="ARBA00007637"/>
    </source>
</evidence>